<evidence type="ECO:0000256" key="3">
    <source>
        <dbReference type="ARBA" id="ARBA00022525"/>
    </source>
</evidence>
<sequence length="222" mass="24885">MKTTTPLWSHPEAPSPFLSWLLFRNVARVASALASRASGRGQHGRQVQVGGQSSLNMVKGYLSALLLLVLSSYSLAKESAKKPEVKKVQTLSRGWGDSLEWVQTYEEGLFKAKTSNKPLLVINHRDDCPHSQALKKSFAEHKGIQKLAEKFILLNVVHDPTDKNLLLDGQYVPKLVFVDPSLVVRADLPGKYSNHRYTYEPSDTELLYTNMQKALKLLKTEL</sequence>
<dbReference type="PANTHER" id="PTHR15337">
    <property type="entry name" value="ANTERIOR GRADIENT PROTEIN-RELATED"/>
    <property type="match status" value="1"/>
</dbReference>
<dbReference type="SUPFAM" id="SSF52833">
    <property type="entry name" value="Thioredoxin-like"/>
    <property type="match status" value="1"/>
</dbReference>
<dbReference type="InterPro" id="IPR051099">
    <property type="entry name" value="AGR/TXD"/>
</dbReference>
<gene>
    <name evidence="7" type="ORF">NDU88_006473</name>
</gene>
<keyword evidence="5" id="KW-0256">Endoplasmic reticulum</keyword>
<evidence type="ECO:0000256" key="1">
    <source>
        <dbReference type="ARBA" id="ARBA00004240"/>
    </source>
</evidence>
<keyword evidence="3" id="KW-0964">Secreted</keyword>
<dbReference type="PANTHER" id="PTHR15337:SF1">
    <property type="entry name" value="ANTERIOR GRADIENT PROTEIN 2 HOMOLOG"/>
    <property type="match status" value="1"/>
</dbReference>
<dbReference type="InterPro" id="IPR036249">
    <property type="entry name" value="Thioredoxin-like_sf"/>
</dbReference>
<dbReference type="EMBL" id="JANPWB010000014">
    <property type="protein sequence ID" value="KAJ1101405.1"/>
    <property type="molecule type" value="Genomic_DNA"/>
</dbReference>
<accession>A0AAV7MME8</accession>
<evidence type="ECO:0000313" key="7">
    <source>
        <dbReference type="EMBL" id="KAJ1101405.1"/>
    </source>
</evidence>
<keyword evidence="8" id="KW-1185">Reference proteome</keyword>
<comment type="similarity">
    <text evidence="6">Belongs to the AGR family.</text>
</comment>
<organism evidence="7 8">
    <name type="scientific">Pleurodeles waltl</name>
    <name type="common">Iberian ribbed newt</name>
    <dbReference type="NCBI Taxonomy" id="8319"/>
    <lineage>
        <taxon>Eukaryota</taxon>
        <taxon>Metazoa</taxon>
        <taxon>Chordata</taxon>
        <taxon>Craniata</taxon>
        <taxon>Vertebrata</taxon>
        <taxon>Euteleostomi</taxon>
        <taxon>Amphibia</taxon>
        <taxon>Batrachia</taxon>
        <taxon>Caudata</taxon>
        <taxon>Salamandroidea</taxon>
        <taxon>Salamandridae</taxon>
        <taxon>Pleurodelinae</taxon>
        <taxon>Pleurodeles</taxon>
    </lineage>
</organism>
<comment type="subcellular location">
    <subcellularLocation>
        <location evidence="1">Endoplasmic reticulum</location>
    </subcellularLocation>
    <subcellularLocation>
        <location evidence="2">Secreted</location>
    </subcellularLocation>
</comment>
<protein>
    <recommendedName>
        <fullName evidence="9">Anterior gradient protein 2</fullName>
    </recommendedName>
</protein>
<dbReference type="GO" id="GO:0005783">
    <property type="term" value="C:endoplasmic reticulum"/>
    <property type="evidence" value="ECO:0007669"/>
    <property type="project" value="UniProtKB-SubCell"/>
</dbReference>
<dbReference type="Gene3D" id="3.40.30.10">
    <property type="entry name" value="Glutaredoxin"/>
    <property type="match status" value="1"/>
</dbReference>
<evidence type="ECO:0000256" key="4">
    <source>
        <dbReference type="ARBA" id="ARBA00022729"/>
    </source>
</evidence>
<dbReference type="AlphaFoldDB" id="A0AAV7MME8"/>
<reference evidence="7" key="1">
    <citation type="journal article" date="2022" name="bioRxiv">
        <title>Sequencing and chromosome-scale assembly of the giantPleurodeles waltlgenome.</title>
        <authorList>
            <person name="Brown T."/>
            <person name="Elewa A."/>
            <person name="Iarovenko S."/>
            <person name="Subramanian E."/>
            <person name="Araus A.J."/>
            <person name="Petzold A."/>
            <person name="Susuki M."/>
            <person name="Suzuki K.-i.T."/>
            <person name="Hayashi T."/>
            <person name="Toyoda A."/>
            <person name="Oliveira C."/>
            <person name="Osipova E."/>
            <person name="Leigh N.D."/>
            <person name="Simon A."/>
            <person name="Yun M.H."/>
        </authorList>
    </citation>
    <scope>NUCLEOTIDE SEQUENCE</scope>
    <source>
        <strain evidence="7">20211129_DDA</strain>
        <tissue evidence="7">Liver</tissue>
    </source>
</reference>
<evidence type="ECO:0000313" key="8">
    <source>
        <dbReference type="Proteomes" id="UP001066276"/>
    </source>
</evidence>
<proteinExistence type="inferred from homology"/>
<dbReference type="FunFam" id="3.40.30.10:FF:000036">
    <property type="entry name" value="anterior gradient protein 2 homolog"/>
    <property type="match status" value="1"/>
</dbReference>
<evidence type="ECO:0000256" key="6">
    <source>
        <dbReference type="ARBA" id="ARBA00038124"/>
    </source>
</evidence>
<evidence type="ECO:0000256" key="2">
    <source>
        <dbReference type="ARBA" id="ARBA00004613"/>
    </source>
</evidence>
<dbReference type="GO" id="GO:0002162">
    <property type="term" value="F:dystroglycan binding"/>
    <property type="evidence" value="ECO:0007669"/>
    <property type="project" value="TreeGrafter"/>
</dbReference>
<evidence type="ECO:0008006" key="9">
    <source>
        <dbReference type="Google" id="ProtNLM"/>
    </source>
</evidence>
<keyword evidence="4" id="KW-0732">Signal</keyword>
<evidence type="ECO:0000256" key="5">
    <source>
        <dbReference type="ARBA" id="ARBA00022824"/>
    </source>
</evidence>
<dbReference type="Pfam" id="PF13899">
    <property type="entry name" value="Thioredoxin_7"/>
    <property type="match status" value="1"/>
</dbReference>
<comment type="caution">
    <text evidence="7">The sequence shown here is derived from an EMBL/GenBank/DDBJ whole genome shotgun (WGS) entry which is preliminary data.</text>
</comment>
<name>A0AAV7MME8_PLEWA</name>
<dbReference type="Proteomes" id="UP001066276">
    <property type="component" value="Chromosome 10"/>
</dbReference>
<dbReference type="GO" id="GO:0005576">
    <property type="term" value="C:extracellular region"/>
    <property type="evidence" value="ECO:0007669"/>
    <property type="project" value="UniProtKB-SubCell"/>
</dbReference>